<reference evidence="1 2" key="1">
    <citation type="submission" date="2024-05" db="EMBL/GenBank/DDBJ databases">
        <title>A high-quality chromosomal-level genome assembly of Topmouth culter (Culter alburnus).</title>
        <authorList>
            <person name="Zhao H."/>
        </authorList>
    </citation>
    <scope>NUCLEOTIDE SEQUENCE [LARGE SCALE GENOMIC DNA]</scope>
    <source>
        <strain evidence="1">CATC2023</strain>
        <tissue evidence="1">Muscle</tissue>
    </source>
</reference>
<dbReference type="AlphaFoldDB" id="A0AAW2AYZ3"/>
<feature type="non-terminal residue" evidence="1">
    <location>
        <position position="73"/>
    </location>
</feature>
<name>A0AAW2AYZ3_CULAL</name>
<evidence type="ECO:0000313" key="1">
    <source>
        <dbReference type="EMBL" id="KAK9977295.1"/>
    </source>
</evidence>
<dbReference type="EMBL" id="JAWDJR010000003">
    <property type="protein sequence ID" value="KAK9977295.1"/>
    <property type="molecule type" value="Genomic_DNA"/>
</dbReference>
<protein>
    <submittedName>
        <fullName evidence="1">Uncharacterized protein</fullName>
    </submittedName>
</protein>
<organism evidence="1 2">
    <name type="scientific">Culter alburnus</name>
    <name type="common">Topmouth culter</name>
    <dbReference type="NCBI Taxonomy" id="194366"/>
    <lineage>
        <taxon>Eukaryota</taxon>
        <taxon>Metazoa</taxon>
        <taxon>Chordata</taxon>
        <taxon>Craniata</taxon>
        <taxon>Vertebrata</taxon>
        <taxon>Euteleostomi</taxon>
        <taxon>Actinopterygii</taxon>
        <taxon>Neopterygii</taxon>
        <taxon>Teleostei</taxon>
        <taxon>Ostariophysi</taxon>
        <taxon>Cypriniformes</taxon>
        <taxon>Xenocyprididae</taxon>
        <taxon>Xenocypridinae</taxon>
        <taxon>Culter</taxon>
    </lineage>
</organism>
<comment type="caution">
    <text evidence="1">The sequence shown here is derived from an EMBL/GenBank/DDBJ whole genome shotgun (WGS) entry which is preliminary data.</text>
</comment>
<accession>A0AAW2AYZ3</accession>
<proteinExistence type="predicted"/>
<evidence type="ECO:0000313" key="2">
    <source>
        <dbReference type="Proteomes" id="UP001479290"/>
    </source>
</evidence>
<sequence length="73" mass="8305">MISNKKKCPNCPQVMPCATKICKACGAEKQPKKACLMKRLQALDMKKGEWLGNLKKKKNTMRQLCGMKPSFWC</sequence>
<keyword evidence="2" id="KW-1185">Reference proteome</keyword>
<dbReference type="Proteomes" id="UP001479290">
    <property type="component" value="Unassembled WGS sequence"/>
</dbReference>
<gene>
    <name evidence="1" type="ORF">ABG768_019116</name>
</gene>